<dbReference type="SMART" id="SM00066">
    <property type="entry name" value="GAL4"/>
    <property type="match status" value="1"/>
</dbReference>
<evidence type="ECO:0000256" key="8">
    <source>
        <dbReference type="SAM" id="MobiDB-lite"/>
    </source>
</evidence>
<accession>A0AA39GRY4</accession>
<dbReference type="GO" id="GO:0000981">
    <property type="term" value="F:DNA-binding transcription factor activity, RNA polymerase II-specific"/>
    <property type="evidence" value="ECO:0007669"/>
    <property type="project" value="InterPro"/>
</dbReference>
<evidence type="ECO:0000256" key="2">
    <source>
        <dbReference type="ARBA" id="ARBA00022723"/>
    </source>
</evidence>
<evidence type="ECO:0000256" key="6">
    <source>
        <dbReference type="ARBA" id="ARBA00023163"/>
    </source>
</evidence>
<reference evidence="10" key="1">
    <citation type="submission" date="2022-10" db="EMBL/GenBank/DDBJ databases">
        <title>Determination and structural analysis of whole genome sequence of Sarocladium strictum F4-1.</title>
        <authorList>
            <person name="Hu L."/>
            <person name="Jiang Y."/>
        </authorList>
    </citation>
    <scope>NUCLEOTIDE SEQUENCE</scope>
    <source>
        <strain evidence="10">F4-1</strain>
    </source>
</reference>
<dbReference type="EMBL" id="JAPDFR010000001">
    <property type="protein sequence ID" value="KAK0392475.1"/>
    <property type="molecule type" value="Genomic_DNA"/>
</dbReference>
<protein>
    <recommendedName>
        <fullName evidence="9">Zn(2)-C6 fungal-type domain-containing protein</fullName>
    </recommendedName>
</protein>
<evidence type="ECO:0000256" key="3">
    <source>
        <dbReference type="ARBA" id="ARBA00022833"/>
    </source>
</evidence>
<evidence type="ECO:0000256" key="1">
    <source>
        <dbReference type="ARBA" id="ARBA00004123"/>
    </source>
</evidence>
<sequence>MDADRQRISLACEQCRQGKRKCDGARPACNLCSRRSKQCVYGVRLSPSTRRKHTEHLYSEISRLRAMVDTLSESPRKKKIHQTFDRIPARLDTGGTRDRFESHGVNLLSNATREIGQLTRRVNPGGLGSASIYVLEPSLDRDPKLPADWDEIPAWPSRLHDAAFRRGSFQCFSERINRFECLIEEEYLSQLTPSLDQPYHLLLLSLAIIAASTVVTREYHIGDGCVQCAERMVTRACVTPEATLVVVRALTVLVWRELTVGGNPTRTWMLNCMAAALLQQLGVFDWSAETIEQEQMNVEFREKICAFWSFSAVDRMCASLLGRMSSIPWRHNIQIPRYTLAISPGMMPTTEQLYFDQLWALWRLHGNFMTVLYTPQFDLMLEPQRQVLRVDCRKAISRLRESMNPRLKLLPDEDGGHPFLYFLQMAFDTSPITLNLPYLGRSSTEQVHCLQEMVQGAASHTELLVRFRKLYQLTDSPPVVIYFTVRAATIHLLLATSADFAVQRHSSRRLEICLESLEEIHRMWARQASRAIRYIQGLAARWGVTKALPSRFSNPHSLGPEQHPLATMQEQHSGESQDPAPCFELPPVDLDITGVELEAIEWAIAQDNACQLLQEDTMYHHWDNDV</sequence>
<organism evidence="10 11">
    <name type="scientific">Sarocladium strictum</name>
    <name type="common">Black bundle disease fungus</name>
    <name type="synonym">Acremonium strictum</name>
    <dbReference type="NCBI Taxonomy" id="5046"/>
    <lineage>
        <taxon>Eukaryota</taxon>
        <taxon>Fungi</taxon>
        <taxon>Dikarya</taxon>
        <taxon>Ascomycota</taxon>
        <taxon>Pezizomycotina</taxon>
        <taxon>Sordariomycetes</taxon>
        <taxon>Hypocreomycetidae</taxon>
        <taxon>Hypocreales</taxon>
        <taxon>Sarocladiaceae</taxon>
        <taxon>Sarocladium</taxon>
    </lineage>
</organism>
<dbReference type="Pfam" id="PF00172">
    <property type="entry name" value="Zn_clus"/>
    <property type="match status" value="1"/>
</dbReference>
<dbReference type="PANTHER" id="PTHR31313">
    <property type="entry name" value="TY1 ENHANCER ACTIVATOR"/>
    <property type="match status" value="1"/>
</dbReference>
<keyword evidence="11" id="KW-1185">Reference proteome</keyword>
<keyword evidence="3" id="KW-0862">Zinc</keyword>
<feature type="domain" description="Zn(2)-C6 fungal-type" evidence="9">
    <location>
        <begin position="11"/>
        <end position="41"/>
    </location>
</feature>
<keyword evidence="5" id="KW-0238">DNA-binding</keyword>
<evidence type="ECO:0000259" key="9">
    <source>
        <dbReference type="PROSITE" id="PS50048"/>
    </source>
</evidence>
<dbReference type="Pfam" id="PF04082">
    <property type="entry name" value="Fungal_trans"/>
    <property type="match status" value="1"/>
</dbReference>
<dbReference type="InterPro" id="IPR007219">
    <property type="entry name" value="XnlR_reg_dom"/>
</dbReference>
<name>A0AA39GRY4_SARSR</name>
<feature type="region of interest" description="Disordered" evidence="8">
    <location>
        <begin position="553"/>
        <end position="579"/>
    </location>
</feature>
<dbReference type="InterPro" id="IPR001138">
    <property type="entry name" value="Zn2Cys6_DnaBD"/>
</dbReference>
<dbReference type="GO" id="GO:0006351">
    <property type="term" value="P:DNA-templated transcription"/>
    <property type="evidence" value="ECO:0007669"/>
    <property type="project" value="InterPro"/>
</dbReference>
<comment type="subcellular location">
    <subcellularLocation>
        <location evidence="1">Nucleus</location>
    </subcellularLocation>
</comment>
<dbReference type="PROSITE" id="PS50048">
    <property type="entry name" value="ZN2_CY6_FUNGAL_2"/>
    <property type="match status" value="1"/>
</dbReference>
<dbReference type="Proteomes" id="UP001175261">
    <property type="component" value="Unassembled WGS sequence"/>
</dbReference>
<evidence type="ECO:0000313" key="11">
    <source>
        <dbReference type="Proteomes" id="UP001175261"/>
    </source>
</evidence>
<comment type="caution">
    <text evidence="10">The sequence shown here is derived from an EMBL/GenBank/DDBJ whole genome shotgun (WGS) entry which is preliminary data.</text>
</comment>
<dbReference type="PROSITE" id="PS00463">
    <property type="entry name" value="ZN2_CY6_FUNGAL_1"/>
    <property type="match status" value="1"/>
</dbReference>
<evidence type="ECO:0000313" key="10">
    <source>
        <dbReference type="EMBL" id="KAK0392475.1"/>
    </source>
</evidence>
<dbReference type="InterPro" id="IPR051615">
    <property type="entry name" value="Transcr_Regulatory_Elem"/>
</dbReference>
<keyword evidence="6" id="KW-0804">Transcription</keyword>
<dbReference type="Gene3D" id="4.10.240.10">
    <property type="entry name" value="Zn(2)-C6 fungal-type DNA-binding domain"/>
    <property type="match status" value="1"/>
</dbReference>
<dbReference type="CDD" id="cd12148">
    <property type="entry name" value="fungal_TF_MHR"/>
    <property type="match status" value="1"/>
</dbReference>
<evidence type="ECO:0000256" key="5">
    <source>
        <dbReference type="ARBA" id="ARBA00023125"/>
    </source>
</evidence>
<dbReference type="PANTHER" id="PTHR31313:SF81">
    <property type="entry name" value="TY1 ENHANCER ACTIVATOR"/>
    <property type="match status" value="1"/>
</dbReference>
<keyword evidence="4" id="KW-0805">Transcription regulation</keyword>
<dbReference type="GO" id="GO:0005634">
    <property type="term" value="C:nucleus"/>
    <property type="evidence" value="ECO:0007669"/>
    <property type="project" value="UniProtKB-SubCell"/>
</dbReference>
<dbReference type="SUPFAM" id="SSF57701">
    <property type="entry name" value="Zn2/Cys6 DNA-binding domain"/>
    <property type="match status" value="1"/>
</dbReference>
<dbReference type="InterPro" id="IPR036864">
    <property type="entry name" value="Zn2-C6_fun-type_DNA-bd_sf"/>
</dbReference>
<evidence type="ECO:0000256" key="7">
    <source>
        <dbReference type="ARBA" id="ARBA00023242"/>
    </source>
</evidence>
<keyword evidence="7" id="KW-0539">Nucleus</keyword>
<dbReference type="GO" id="GO:0008270">
    <property type="term" value="F:zinc ion binding"/>
    <property type="evidence" value="ECO:0007669"/>
    <property type="project" value="InterPro"/>
</dbReference>
<dbReference type="AlphaFoldDB" id="A0AA39GRY4"/>
<dbReference type="GO" id="GO:0003677">
    <property type="term" value="F:DNA binding"/>
    <property type="evidence" value="ECO:0007669"/>
    <property type="project" value="UniProtKB-KW"/>
</dbReference>
<proteinExistence type="predicted"/>
<evidence type="ECO:0000256" key="4">
    <source>
        <dbReference type="ARBA" id="ARBA00023015"/>
    </source>
</evidence>
<gene>
    <name evidence="10" type="ORF">NLU13_1970</name>
</gene>
<dbReference type="CDD" id="cd00067">
    <property type="entry name" value="GAL4"/>
    <property type="match status" value="1"/>
</dbReference>
<keyword evidence="2" id="KW-0479">Metal-binding</keyword>